<feature type="domain" description="NAC-A/B" evidence="6">
    <location>
        <begin position="3"/>
        <end position="70"/>
    </location>
</feature>
<dbReference type="Pfam" id="PF19026">
    <property type="entry name" value="UBA_HYPK"/>
    <property type="match status" value="1"/>
</dbReference>
<evidence type="ECO:0000313" key="7">
    <source>
        <dbReference type="EMBL" id="AIY91224.1"/>
    </source>
</evidence>
<evidence type="ECO:0000313" key="8">
    <source>
        <dbReference type="Proteomes" id="UP000030624"/>
    </source>
</evidence>
<name>A0A0A7GGR5_GEOAI</name>
<dbReference type="GO" id="GO:0015031">
    <property type="term" value="P:protein transport"/>
    <property type="evidence" value="ECO:0007669"/>
    <property type="project" value="UniProtKB-UniRule"/>
</dbReference>
<proteinExistence type="inferred from homology"/>
<comment type="subunit">
    <text evidence="4">Homodimer. Interacts with the ribosome. Binds ribosomal RNA.</text>
</comment>
<dbReference type="InterPro" id="IPR005231">
    <property type="entry name" value="NAC_arc"/>
</dbReference>
<dbReference type="STRING" id="565033.GACE_2203"/>
<evidence type="ECO:0000256" key="1">
    <source>
        <dbReference type="ARBA" id="ARBA00022448"/>
    </source>
</evidence>
<dbReference type="InterPro" id="IPR038187">
    <property type="entry name" value="NAC_A/B_dom_sf"/>
</dbReference>
<organism evidence="7 8">
    <name type="scientific">Geoglobus acetivorans</name>
    <dbReference type="NCBI Taxonomy" id="565033"/>
    <lineage>
        <taxon>Archaea</taxon>
        <taxon>Methanobacteriati</taxon>
        <taxon>Methanobacteriota</taxon>
        <taxon>Archaeoglobi</taxon>
        <taxon>Archaeoglobales</taxon>
        <taxon>Archaeoglobaceae</taxon>
        <taxon>Geoglobus</taxon>
    </lineage>
</organism>
<evidence type="ECO:0000256" key="2">
    <source>
        <dbReference type="ARBA" id="ARBA00022884"/>
    </source>
</evidence>
<dbReference type="HOGENOM" id="CLU_146475_0_0_2"/>
<dbReference type="AlphaFoldDB" id="A0A0A7GGR5"/>
<dbReference type="PROSITE" id="PS51151">
    <property type="entry name" value="NAC_AB"/>
    <property type="match status" value="1"/>
</dbReference>
<keyword evidence="3 4" id="KW-0653">Protein transport</keyword>
<dbReference type="Proteomes" id="UP000030624">
    <property type="component" value="Chromosome"/>
</dbReference>
<evidence type="ECO:0000256" key="3">
    <source>
        <dbReference type="ARBA" id="ARBA00022927"/>
    </source>
</evidence>
<dbReference type="Gene3D" id="1.10.8.10">
    <property type="entry name" value="DNA helicase RuvA subunit, C-terminal domain"/>
    <property type="match status" value="1"/>
</dbReference>
<dbReference type="eggNOG" id="arCOG04061">
    <property type="taxonomic scope" value="Archaea"/>
</dbReference>
<evidence type="ECO:0000256" key="4">
    <source>
        <dbReference type="HAMAP-Rule" id="MF_00814"/>
    </source>
</evidence>
<dbReference type="InterPro" id="IPR002715">
    <property type="entry name" value="Nas_poly-pep-assoc_cplx_dom"/>
</dbReference>
<reference evidence="7 8" key="1">
    <citation type="journal article" date="2015" name="Appl. Environ. Microbiol.">
        <title>The Geoglobus acetivorans genome: Fe(III) reduction, acetate utilization, autotrophic growth, and degradation of aromatic compounds in a hyperthermophilic archaeon.</title>
        <authorList>
            <person name="Mardanov A.V."/>
            <person name="Slododkina G.B."/>
            <person name="Slobodkin A.I."/>
            <person name="Beletsky A.V."/>
            <person name="Gavrilov S.N."/>
            <person name="Kublanov I.V."/>
            <person name="Bonch-Osmolovskaya E.A."/>
            <person name="Skryabin K.G."/>
            <person name="Ravin N.V."/>
        </authorList>
    </citation>
    <scope>NUCLEOTIDE SEQUENCE [LARGE SCALE GENOMIC DNA]</scope>
    <source>
        <strain evidence="7 8">SBH6</strain>
    </source>
</reference>
<evidence type="ECO:0000256" key="5">
    <source>
        <dbReference type="NCBIfam" id="TIGR00264"/>
    </source>
</evidence>
<dbReference type="Gene3D" id="2.20.70.30">
    <property type="entry name" value="Nascent polypeptide-associated complex domain"/>
    <property type="match status" value="1"/>
</dbReference>
<gene>
    <name evidence="4" type="primary">nac</name>
    <name evidence="7" type="ORF">GACE_2203</name>
</gene>
<dbReference type="Pfam" id="PF01849">
    <property type="entry name" value="NAC"/>
    <property type="match status" value="1"/>
</dbReference>
<dbReference type="GeneID" id="24798766"/>
<sequence>MMPMNPKQMKKMMKQMGIEMDEIEAEEVIIVTKGEEWIFKNPSVVRITAKGVETFQISGNYEVRERIVISEDDIKLIMEQAGVSEEEARKALEEAKGDIAEALLKLTEE</sequence>
<comment type="function">
    <text evidence="4">Contacts the emerging nascent chain on the ribosome.</text>
</comment>
<dbReference type="EMBL" id="CP009552">
    <property type="protein sequence ID" value="AIY91224.1"/>
    <property type="molecule type" value="Genomic_DNA"/>
</dbReference>
<accession>A0A0A7GGR5</accession>
<dbReference type="CDD" id="cd14359">
    <property type="entry name" value="UBA_AeNAC"/>
    <property type="match status" value="1"/>
</dbReference>
<dbReference type="InterPro" id="IPR009060">
    <property type="entry name" value="UBA-like_sf"/>
</dbReference>
<dbReference type="KEGG" id="gac:GACE_2203"/>
<dbReference type="SMART" id="SM01407">
    <property type="entry name" value="NAC"/>
    <property type="match status" value="1"/>
</dbReference>
<dbReference type="SUPFAM" id="SSF46934">
    <property type="entry name" value="UBA-like"/>
    <property type="match status" value="1"/>
</dbReference>
<dbReference type="InterPro" id="IPR044034">
    <property type="entry name" value="NAC-like_UBA"/>
</dbReference>
<keyword evidence="2 4" id="KW-0694">RNA-binding</keyword>
<evidence type="ECO:0000259" key="6">
    <source>
        <dbReference type="PROSITE" id="PS51151"/>
    </source>
</evidence>
<dbReference type="HAMAP" id="MF_00814">
    <property type="entry name" value="NAC_arch"/>
    <property type="match status" value="1"/>
</dbReference>
<keyword evidence="1 4" id="KW-0813">Transport</keyword>
<comment type="similarity">
    <text evidence="4">Belongs to the NAC-alpha family.</text>
</comment>
<dbReference type="RefSeq" id="WP_048093354.1">
    <property type="nucleotide sequence ID" value="NZ_CP009552.1"/>
</dbReference>
<protein>
    <recommendedName>
        <fullName evidence="4 5">Nascent polypeptide-associated complex protein</fullName>
    </recommendedName>
</protein>
<dbReference type="GO" id="GO:0003723">
    <property type="term" value="F:RNA binding"/>
    <property type="evidence" value="ECO:0007669"/>
    <property type="project" value="UniProtKB-UniRule"/>
</dbReference>
<dbReference type="NCBIfam" id="TIGR00264">
    <property type="entry name" value="archaeal-type nascent polypeptide-associated complex protein"/>
    <property type="match status" value="1"/>
</dbReference>